<proteinExistence type="predicted"/>
<protein>
    <submittedName>
        <fullName evidence="1">Uncharacterized protein</fullName>
    </submittedName>
</protein>
<dbReference type="Proteomes" id="UP001158049">
    <property type="component" value="Unassembled WGS sequence"/>
</dbReference>
<organism evidence="1 2">
    <name type="scientific">Noviherbaspirillum suwonense</name>
    <dbReference type="NCBI Taxonomy" id="1224511"/>
    <lineage>
        <taxon>Bacteria</taxon>
        <taxon>Pseudomonadati</taxon>
        <taxon>Pseudomonadota</taxon>
        <taxon>Betaproteobacteria</taxon>
        <taxon>Burkholderiales</taxon>
        <taxon>Oxalobacteraceae</taxon>
        <taxon>Noviherbaspirillum</taxon>
    </lineage>
</organism>
<keyword evidence="2" id="KW-1185">Reference proteome</keyword>
<evidence type="ECO:0000313" key="2">
    <source>
        <dbReference type="Proteomes" id="UP001158049"/>
    </source>
</evidence>
<dbReference type="EMBL" id="FXUL01000020">
    <property type="protein sequence ID" value="SMP74286.1"/>
    <property type="molecule type" value="Genomic_DNA"/>
</dbReference>
<name>A0ABY1QL92_9BURK</name>
<reference evidence="1 2" key="1">
    <citation type="submission" date="2017-05" db="EMBL/GenBank/DDBJ databases">
        <authorList>
            <person name="Varghese N."/>
            <person name="Submissions S."/>
        </authorList>
    </citation>
    <scope>NUCLEOTIDE SEQUENCE [LARGE SCALE GENOMIC DNA]</scope>
    <source>
        <strain evidence="1 2">DSM 26001</strain>
    </source>
</reference>
<sequence>MNCHRVLMHGRKPILDRKPIFTLGAWKHTLEVTRGTSAARRRPRLQPCNREQRWSRYLSQSVLRMRA</sequence>
<evidence type="ECO:0000313" key="1">
    <source>
        <dbReference type="EMBL" id="SMP74286.1"/>
    </source>
</evidence>
<gene>
    <name evidence="1" type="ORF">SAMN06295970_120100</name>
</gene>
<comment type="caution">
    <text evidence="1">The sequence shown here is derived from an EMBL/GenBank/DDBJ whole genome shotgun (WGS) entry which is preliminary data.</text>
</comment>
<accession>A0ABY1QL92</accession>